<name>A0ACC0M126_RHOML</name>
<proteinExistence type="predicted"/>
<organism evidence="1 2">
    <name type="scientific">Rhododendron molle</name>
    <name type="common">Chinese azalea</name>
    <name type="synonym">Azalea mollis</name>
    <dbReference type="NCBI Taxonomy" id="49168"/>
    <lineage>
        <taxon>Eukaryota</taxon>
        <taxon>Viridiplantae</taxon>
        <taxon>Streptophyta</taxon>
        <taxon>Embryophyta</taxon>
        <taxon>Tracheophyta</taxon>
        <taxon>Spermatophyta</taxon>
        <taxon>Magnoliopsida</taxon>
        <taxon>eudicotyledons</taxon>
        <taxon>Gunneridae</taxon>
        <taxon>Pentapetalae</taxon>
        <taxon>asterids</taxon>
        <taxon>Ericales</taxon>
        <taxon>Ericaceae</taxon>
        <taxon>Ericoideae</taxon>
        <taxon>Rhodoreae</taxon>
        <taxon>Rhododendron</taxon>
    </lineage>
</organism>
<gene>
    <name evidence="1" type="ORF">RHMOL_Rhmol10G0063200</name>
</gene>
<protein>
    <submittedName>
        <fullName evidence="1">Uncharacterized protein</fullName>
    </submittedName>
</protein>
<evidence type="ECO:0000313" key="2">
    <source>
        <dbReference type="Proteomes" id="UP001062846"/>
    </source>
</evidence>
<accession>A0ACC0M126</accession>
<comment type="caution">
    <text evidence="1">The sequence shown here is derived from an EMBL/GenBank/DDBJ whole genome shotgun (WGS) entry which is preliminary data.</text>
</comment>
<dbReference type="EMBL" id="CM046397">
    <property type="protein sequence ID" value="KAI8534113.1"/>
    <property type="molecule type" value="Genomic_DNA"/>
</dbReference>
<reference evidence="1" key="1">
    <citation type="submission" date="2022-02" db="EMBL/GenBank/DDBJ databases">
        <title>Plant Genome Project.</title>
        <authorList>
            <person name="Zhang R.-G."/>
        </authorList>
    </citation>
    <scope>NUCLEOTIDE SEQUENCE</scope>
    <source>
        <strain evidence="1">AT1</strain>
    </source>
</reference>
<sequence length="1418" mass="161040">MVMAKGKIFVVSMVILTLVVVHVCAIATPHEVEKQAKRGGGGGGGGGEEADRILALPGQPKVSFQQFSGYVTVNEAAGRALFYWLTESFQNPLSHPLVVWLNGGPGCSSVAYGASEEIGPFRINKAGSGLYLNKFSWNTVANLLFLETPAGVGFSYSNRSSDLLDTGDLRTAEDSLQFLIRWMNRFPRYKNREVYLTGESYAGHYVPQLARAIVAYNAQSKHPINLKGFMVGNAVTDNYYDNLGTVTYWWSHAMISDRTYHQLISTCDFTQQKESNQCETTYSYAMDQEFGNIDQYNIYAPPCNNSDGSVSSTRHKIRLPHRPHPIFRPISGYDPCTEKYAEAYYNRPDVQKALHANTTKIPYKWTACSEELNRNWNDTDVSILPIYRELIAAGLRIWVFSGDIDSVVPVTATRYSLAQLKLSTKVPWYPWYVKKQVGGWTEVYEGLTFATVRGAGHENLHAMEDCKSATPTLEGEEDLIAAAQKIVIALESSMNLTSDARKILADLGTKLSSVTKLSENKTEDEEEGWLGEIEERLNIIEDKVMNWEVEESMICDCGSEEAYDYVKAVDEAQKLTETLESLCLDRYGEESELLHRAYDVVHMAMVRLEVEFRRLLVQKRQLFEREDVSFRSSKEDVENKGNSKDSIIHLVHPSVIPDLKCITKLMFDSNHDQECRQAFISVQKDALNNHLSILEVEKLRIGDVLKMEWGNLDSQIRRWIWVMKIFVRVYLTSEKRLSDQIFGGFDSCSSICFVEASKSAMLQLLNFGEAIAIGPLQPEKLVCILGMYEMLADLIPDIDALYTDEIDSCVRNECQDLLRRLGYCVKATFLEFENLVASNTSTTPFPGGGIHDLTKYLMNYIRTLTDYSETLNLLLKDSGKEISDVVHTAMVRLEEEFRRMLVQKRQLFEREDVSFRSSKGDVENEGSVMSFGDESFVSFRSSIEDPENKGSVSSFWDSLSGSSPADSVIHLVHPSVIPDLKCIVKLMFDSNHDQECRQAFISVQKDALNNHLFMLEVDKLRIDDVLKMEWGNLDSQIRRWIWVMKIFVWVYLVSEKRLGDQIFGGFDSCSSICFVEASKSSMLQLLNFGKAIAIGPRQPEKLVCILGMCEMLADLIPDIDALYTDEIDSCVRNECQDLLRRLGYCVKATFLEFENLVASNTSTTPFPGGGIHHLTSYVMNYISSLTDYSETLNLLLEDSGKEISVSYLPDLKPTAEDNSSMRSSSCVSPMALHFRSLISILLCNLDDKSRLYKEDSLRHLFLMNNIHYMTQKVKDSELRTILGDEWIREHNWKFQQQSMNYERATWSSILSLLRDEGIYYPGSNSVLRTLLKERMQSFYVALEEVYKVQTAWLVPDIQLRQDLRISISVKVIQAYRTFVGRHCSNLSDKSIKYSADDLENYLLDLFEGSTKSLHSRDP</sequence>
<dbReference type="Proteomes" id="UP001062846">
    <property type="component" value="Chromosome 10"/>
</dbReference>
<keyword evidence="2" id="KW-1185">Reference proteome</keyword>
<evidence type="ECO:0000313" key="1">
    <source>
        <dbReference type="EMBL" id="KAI8534113.1"/>
    </source>
</evidence>